<evidence type="ECO:0000313" key="2">
    <source>
        <dbReference type="EMBL" id="QIQ08575.1"/>
    </source>
</evidence>
<dbReference type="EMBL" id="MN604016">
    <property type="protein sequence ID" value="QIQ08575.1"/>
    <property type="molecule type" value="Genomic_DNA"/>
</dbReference>
<feature type="compositionally biased region" description="Acidic residues" evidence="1">
    <location>
        <begin position="178"/>
        <end position="223"/>
    </location>
</feature>
<evidence type="ECO:0000256" key="1">
    <source>
        <dbReference type="SAM" id="MobiDB-lite"/>
    </source>
</evidence>
<accession>A0A6G9HDE5</accession>
<sequence>MELLTSTIDSFRLFMTSFSALVVAMGHRIMKMVYLGVNSDSNPKLLTNEKMMENVRGIYETFLGKTMTDDEMETISRIKTTLTTCLKRLQVESLMPGPLEIEVIAFTIETVRRCMAILNTTTTILCSPEATGLVQYMMGEKDSPDAITDTEDQQLTTDEEEEIVTEEEEYRSTMADEGCNEGGEETEPTATDEEGEETEPQPTEETEPQPTEETEPQPTEETEPQPTATNGKGEETEPQPTATNGKGEETEPQPTATNGKGEETEPQPTATNEKEEEKREVEVVSGQSEDVANIKNTFNVHQDTVDNYSDINTIEQRKTNTATLDYEKSSKTRTRHQKTHVWSKPPKRQ</sequence>
<reference evidence="2" key="1">
    <citation type="journal article" date="2020" name="MBio">
        <title>A New Family of DNA Viruses Causing Disease in Crustaceans from Diverse Aquatic Biomes.</title>
        <authorList>
            <person name="Subramaniam K."/>
            <person name="Behringer D.C."/>
            <person name="Bojko J."/>
            <person name="Yutin N."/>
            <person name="Clark A.S."/>
            <person name="Bateman K.S."/>
            <person name="van Aerle R."/>
            <person name="Bass D."/>
            <person name="Kerr R.C."/>
            <person name="Koonin E.V."/>
            <person name="Stentiford G.D."/>
            <person name="Waltzek T.B."/>
        </authorList>
    </citation>
    <scope>NUCLEOTIDE SEQUENCE</scope>
</reference>
<feature type="compositionally biased region" description="Basic and acidic residues" evidence="1">
    <location>
        <begin position="272"/>
        <end position="282"/>
    </location>
</feature>
<feature type="compositionally biased region" description="Acidic residues" evidence="1">
    <location>
        <begin position="148"/>
        <end position="169"/>
    </location>
</feature>
<organism evidence="2">
    <name type="scientific">Dikerogammarus haemobaphes virus 1</name>
    <dbReference type="NCBI Taxonomy" id="2704946"/>
    <lineage>
        <taxon>Viruses</taxon>
    </lineage>
</organism>
<protein>
    <submittedName>
        <fullName evidence="2">Uncharacterized protein</fullName>
    </submittedName>
</protein>
<proteinExistence type="predicted"/>
<gene>
    <name evidence="2" type="primary">ORF11</name>
</gene>
<feature type="region of interest" description="Disordered" evidence="1">
    <location>
        <begin position="322"/>
        <end position="349"/>
    </location>
</feature>
<name>A0A6G9HDE5_9VIRU</name>
<feature type="region of interest" description="Disordered" evidence="1">
    <location>
        <begin position="142"/>
        <end position="290"/>
    </location>
</feature>
<feature type="compositionally biased region" description="Basic residues" evidence="1">
    <location>
        <begin position="331"/>
        <end position="349"/>
    </location>
</feature>